<dbReference type="SUPFAM" id="SSF56104">
    <property type="entry name" value="SAICAR synthase-like"/>
    <property type="match status" value="1"/>
</dbReference>
<dbReference type="InterPro" id="IPR028923">
    <property type="entry name" value="SAICAR_synt/ADE2_N"/>
</dbReference>
<organism evidence="10 11">
    <name type="scientific">Candidatus Viridilinea mediisalina</name>
    <dbReference type="NCBI Taxonomy" id="2024553"/>
    <lineage>
        <taxon>Bacteria</taxon>
        <taxon>Bacillati</taxon>
        <taxon>Chloroflexota</taxon>
        <taxon>Chloroflexia</taxon>
        <taxon>Chloroflexales</taxon>
        <taxon>Chloroflexineae</taxon>
        <taxon>Oscillochloridaceae</taxon>
        <taxon>Candidatus Viridilinea</taxon>
    </lineage>
</organism>
<protein>
    <recommendedName>
        <fullName evidence="8">Phosphoribosylaminoimidazole-succinocarboxamide synthase</fullName>
        <ecNumber evidence="8">6.3.2.6</ecNumber>
    </recommendedName>
    <alternativeName>
        <fullName evidence="8">SAICAR synthetase</fullName>
    </alternativeName>
</protein>
<reference evidence="11" key="1">
    <citation type="submission" date="2017-08" db="EMBL/GenBank/DDBJ databases">
        <authorList>
            <person name="Grouzdev D.S."/>
            <person name="Gaisin V.A."/>
            <person name="Rysina M.S."/>
            <person name="Gorlenko V.M."/>
        </authorList>
    </citation>
    <scope>NUCLEOTIDE SEQUENCE [LARGE SCALE GENOMIC DNA]</scope>
    <source>
        <strain evidence="11">Kir15-3F</strain>
    </source>
</reference>
<evidence type="ECO:0000256" key="4">
    <source>
        <dbReference type="ARBA" id="ARBA00022741"/>
    </source>
</evidence>
<dbReference type="UniPathway" id="UPA00074">
    <property type="reaction ID" value="UER00131"/>
</dbReference>
<proteinExistence type="inferred from homology"/>
<gene>
    <name evidence="8" type="primary">purC</name>
    <name evidence="10" type="ORF">CJ255_21035</name>
</gene>
<evidence type="ECO:0000256" key="1">
    <source>
        <dbReference type="ARBA" id="ARBA00004672"/>
    </source>
</evidence>
<evidence type="ECO:0000256" key="8">
    <source>
        <dbReference type="HAMAP-Rule" id="MF_00137"/>
    </source>
</evidence>
<dbReference type="CDD" id="cd01416">
    <property type="entry name" value="SAICAR_synt_Ade5"/>
    <property type="match status" value="1"/>
</dbReference>
<feature type="domain" description="SAICAR synthetase/ADE2 N-terminal" evidence="9">
    <location>
        <begin position="7"/>
        <end position="221"/>
    </location>
</feature>
<evidence type="ECO:0000256" key="3">
    <source>
        <dbReference type="ARBA" id="ARBA00022598"/>
    </source>
</evidence>
<dbReference type="Gene3D" id="3.30.200.20">
    <property type="entry name" value="Phosphorylase Kinase, domain 1"/>
    <property type="match status" value="1"/>
</dbReference>
<keyword evidence="11" id="KW-1185">Reference proteome</keyword>
<evidence type="ECO:0000256" key="2">
    <source>
        <dbReference type="ARBA" id="ARBA00004747"/>
    </source>
</evidence>
<dbReference type="Gene3D" id="3.30.470.20">
    <property type="entry name" value="ATP-grasp fold, B domain"/>
    <property type="match status" value="1"/>
</dbReference>
<comment type="caution">
    <text evidence="10">The sequence shown here is derived from an EMBL/GenBank/DDBJ whole genome shotgun (WGS) entry which is preliminary data.</text>
</comment>
<dbReference type="Proteomes" id="UP000220527">
    <property type="component" value="Unassembled WGS sequence"/>
</dbReference>
<dbReference type="EMBL" id="NQWI01000198">
    <property type="protein sequence ID" value="PDW00154.1"/>
    <property type="molecule type" value="Genomic_DNA"/>
</dbReference>
<dbReference type="FunFam" id="3.30.470.20:FF:000020">
    <property type="entry name" value="Probable multifunctional protein ADE2"/>
    <property type="match status" value="1"/>
</dbReference>
<dbReference type="RefSeq" id="WP_097646040.1">
    <property type="nucleotide sequence ID" value="NZ_NQWI01000198.1"/>
</dbReference>
<dbReference type="PROSITE" id="PS01058">
    <property type="entry name" value="SAICAR_SYNTHETASE_2"/>
    <property type="match status" value="1"/>
</dbReference>
<comment type="pathway">
    <text evidence="1 8">Purine metabolism; IMP biosynthesis via de novo pathway; 5-amino-1-(5-phospho-D-ribosyl)imidazole-4-carboxamide from 5-amino-1-(5-phospho-D-ribosyl)imidazole-4-carboxylate: step 1/2.</text>
</comment>
<dbReference type="EC" id="6.3.2.6" evidence="8"/>
<sequence>MKLGPRIIEGKTKVVYAHPEDAALALLVHKDGITAGDGARRNEIAGKGALAGRTTANVFALLAQAGIATHFVAAPEPTLTLVRRCEMLPLEVVMRRLTTGSYLRRNPEVAEATRFDPPLVEFFLKDDAAHDPLISRTAIAERMLATPSEIEQMVATGLEVFRLLEAAWARLEVTLVDLKIEFGRLPTGDLIVADVIDNDSWRIWPAGEKARMLDKQVYRNADQVDATLLADVSARYAQVAELTEQWTLVR</sequence>
<dbReference type="InterPro" id="IPR018236">
    <property type="entry name" value="SAICAR_synthetase_CS"/>
</dbReference>
<keyword evidence="4 8" id="KW-0547">Nucleotide-binding</keyword>
<keyword evidence="3 8" id="KW-0436">Ligase</keyword>
<evidence type="ECO:0000256" key="5">
    <source>
        <dbReference type="ARBA" id="ARBA00022755"/>
    </source>
</evidence>
<dbReference type="GO" id="GO:0005524">
    <property type="term" value="F:ATP binding"/>
    <property type="evidence" value="ECO:0007669"/>
    <property type="project" value="UniProtKB-KW"/>
</dbReference>
<dbReference type="GO" id="GO:0004639">
    <property type="term" value="F:phosphoribosylaminoimidazolesuccinocarboxamide synthase activity"/>
    <property type="evidence" value="ECO:0007669"/>
    <property type="project" value="UniProtKB-UniRule"/>
</dbReference>
<dbReference type="Pfam" id="PF01259">
    <property type="entry name" value="SAICAR_synt"/>
    <property type="match status" value="1"/>
</dbReference>
<evidence type="ECO:0000256" key="6">
    <source>
        <dbReference type="ARBA" id="ARBA00022840"/>
    </source>
</evidence>
<keyword evidence="5 8" id="KW-0658">Purine biosynthesis</keyword>
<evidence type="ECO:0000313" key="10">
    <source>
        <dbReference type="EMBL" id="PDW00154.1"/>
    </source>
</evidence>
<evidence type="ECO:0000256" key="7">
    <source>
        <dbReference type="ARBA" id="ARBA00048475"/>
    </source>
</evidence>
<dbReference type="AlphaFoldDB" id="A0A2A6RD91"/>
<dbReference type="InterPro" id="IPR050089">
    <property type="entry name" value="SAICAR_synthetase"/>
</dbReference>
<dbReference type="GO" id="GO:0006189">
    <property type="term" value="P:'de novo' IMP biosynthetic process"/>
    <property type="evidence" value="ECO:0007669"/>
    <property type="project" value="UniProtKB-UniRule"/>
</dbReference>
<keyword evidence="6 8" id="KW-0067">ATP-binding</keyword>
<dbReference type="PANTHER" id="PTHR43599:SF3">
    <property type="entry name" value="SI:DKEY-6E2.2"/>
    <property type="match status" value="1"/>
</dbReference>
<dbReference type="HAMAP" id="MF_00137">
    <property type="entry name" value="SAICAR_synth"/>
    <property type="match status" value="1"/>
</dbReference>
<dbReference type="PANTHER" id="PTHR43599">
    <property type="entry name" value="MULTIFUNCTIONAL PROTEIN ADE2"/>
    <property type="match status" value="1"/>
</dbReference>
<comment type="similarity">
    <text evidence="8">Belongs to the SAICAR synthetase family.</text>
</comment>
<evidence type="ECO:0000313" key="11">
    <source>
        <dbReference type="Proteomes" id="UP000220527"/>
    </source>
</evidence>
<comment type="catalytic activity">
    <reaction evidence="7 8">
        <text>5-amino-1-(5-phospho-D-ribosyl)imidazole-4-carboxylate + L-aspartate + ATP = (2S)-2-[5-amino-1-(5-phospho-beta-D-ribosyl)imidazole-4-carboxamido]succinate + ADP + phosphate + 2 H(+)</text>
        <dbReference type="Rhea" id="RHEA:22628"/>
        <dbReference type="ChEBI" id="CHEBI:15378"/>
        <dbReference type="ChEBI" id="CHEBI:29991"/>
        <dbReference type="ChEBI" id="CHEBI:30616"/>
        <dbReference type="ChEBI" id="CHEBI:43474"/>
        <dbReference type="ChEBI" id="CHEBI:58443"/>
        <dbReference type="ChEBI" id="CHEBI:77657"/>
        <dbReference type="ChEBI" id="CHEBI:456216"/>
        <dbReference type="EC" id="6.3.2.6"/>
    </reaction>
</comment>
<name>A0A2A6RD91_9CHLR</name>
<evidence type="ECO:0000259" key="9">
    <source>
        <dbReference type="Pfam" id="PF01259"/>
    </source>
</evidence>
<comment type="pathway">
    <text evidence="2">Purine metabolism; IMP biosynthesis via de novo pathway; 5-amino-1-(5-phospho-D-ribosyl)imidazole-4-carboxylate from 5-amino-1-(5-phospho-D-ribosyl)imidazole (carboxylase route): step 1/1.</text>
</comment>
<accession>A0A2A6RD91</accession>
<dbReference type="OrthoDB" id="9801549at2"/>